<dbReference type="EMBL" id="UOFR01000067">
    <property type="protein sequence ID" value="VAW99486.1"/>
    <property type="molecule type" value="Genomic_DNA"/>
</dbReference>
<dbReference type="AlphaFoldDB" id="A0A3B1B344"/>
<gene>
    <name evidence="1" type="ORF">MNBD_GAMMA21-1946</name>
</gene>
<sequence>MFFGRNRNRLIQRNEHWYVQMQMGFEGPFESKKDACEFLSLSNKADSARIEFMGIEDDLVRPELDRI</sequence>
<proteinExistence type="predicted"/>
<accession>A0A3B1B344</accession>
<organism evidence="1">
    <name type="scientific">hydrothermal vent metagenome</name>
    <dbReference type="NCBI Taxonomy" id="652676"/>
    <lineage>
        <taxon>unclassified sequences</taxon>
        <taxon>metagenomes</taxon>
        <taxon>ecological metagenomes</taxon>
    </lineage>
</organism>
<name>A0A3B1B344_9ZZZZ</name>
<reference evidence="1" key="1">
    <citation type="submission" date="2018-06" db="EMBL/GenBank/DDBJ databases">
        <authorList>
            <person name="Zhirakovskaya E."/>
        </authorList>
    </citation>
    <scope>NUCLEOTIDE SEQUENCE</scope>
</reference>
<protein>
    <submittedName>
        <fullName evidence="1">Uncharacterized protein</fullName>
    </submittedName>
</protein>
<evidence type="ECO:0000313" key="1">
    <source>
        <dbReference type="EMBL" id="VAW99486.1"/>
    </source>
</evidence>